<dbReference type="PROSITE" id="PS00409">
    <property type="entry name" value="PROKAR_NTER_METHYL"/>
    <property type="match status" value="1"/>
</dbReference>
<organism evidence="2 3">
    <name type="scientific">Candidatus Sulfomarinibacter kjeldsenii</name>
    <dbReference type="NCBI Taxonomy" id="2885994"/>
    <lineage>
        <taxon>Bacteria</taxon>
        <taxon>Pseudomonadati</taxon>
        <taxon>Acidobacteriota</taxon>
        <taxon>Thermoanaerobaculia</taxon>
        <taxon>Thermoanaerobaculales</taxon>
        <taxon>Candidatus Sulfomarinibacteraceae</taxon>
        <taxon>Candidatus Sulfomarinibacter</taxon>
    </lineage>
</organism>
<proteinExistence type="predicted"/>
<dbReference type="Proteomes" id="UP000598633">
    <property type="component" value="Unassembled WGS sequence"/>
</dbReference>
<dbReference type="EMBL" id="JACXWA010000028">
    <property type="protein sequence ID" value="MBD3870063.1"/>
    <property type="molecule type" value="Genomic_DNA"/>
</dbReference>
<dbReference type="Pfam" id="PF07963">
    <property type="entry name" value="N_methyl"/>
    <property type="match status" value="1"/>
</dbReference>
<feature type="transmembrane region" description="Helical" evidence="1">
    <location>
        <begin position="7"/>
        <end position="31"/>
    </location>
</feature>
<evidence type="ECO:0000313" key="3">
    <source>
        <dbReference type="Proteomes" id="UP000598633"/>
    </source>
</evidence>
<reference evidence="2 3" key="1">
    <citation type="submission" date="2020-08" db="EMBL/GenBank/DDBJ databases">
        <title>Acidobacteriota in marine sediments use diverse sulfur dissimilation pathways.</title>
        <authorList>
            <person name="Wasmund K."/>
        </authorList>
    </citation>
    <scope>NUCLEOTIDE SEQUENCE [LARGE SCALE GENOMIC DNA]</scope>
    <source>
        <strain evidence="2">MAG AM3-A</strain>
    </source>
</reference>
<dbReference type="InterPro" id="IPR012902">
    <property type="entry name" value="N_methyl_site"/>
</dbReference>
<accession>A0A8J7CN08</accession>
<dbReference type="NCBIfam" id="TIGR02532">
    <property type="entry name" value="IV_pilin_GFxxxE"/>
    <property type="match status" value="1"/>
</dbReference>
<evidence type="ECO:0000313" key="2">
    <source>
        <dbReference type="EMBL" id="MBD3870063.1"/>
    </source>
</evidence>
<keyword evidence="1" id="KW-1133">Transmembrane helix</keyword>
<sequence>MRLNSRGFTLLEMMVVIALLAIIMIGLLNLLDTSSRISIVETELADTQENVRFATYHIMRTARMMGSAAMPFAGNIGGSDVWLAGELVSNATGTATTPFGTVSVVAGSDVLTLRGFFEISPFFVDRTAAGATSITIDESADGAVINTNFNNVDHTTIEGRGIFFMGRMDQNEYAVGQIGSGSSKDPDTDTPDRQLVINYGAGTAQWSGLNPAGISVTGGVPFDVYRVGIMDSYTYFVAPDFTLQRLRANASGATSEPVAVNIGSLQVELCVDVDGDNQCDSWLSAPTATQAAGGQVIGMRITVFGRTGREVFGWVEPTSTFQTAAGAAIADINVGNLDRTHKWRRIEVAAALRNYLF</sequence>
<keyword evidence="1" id="KW-0812">Transmembrane</keyword>
<name>A0A8J7CN08_9BACT</name>
<gene>
    <name evidence="2" type="ORF">IFJ97_01730</name>
</gene>
<dbReference type="AlphaFoldDB" id="A0A8J7CN08"/>
<evidence type="ECO:0000256" key="1">
    <source>
        <dbReference type="SAM" id="Phobius"/>
    </source>
</evidence>
<protein>
    <submittedName>
        <fullName evidence="2">Prepilin-type N-terminal cleavage/methylation domain-containing protein</fullName>
    </submittedName>
</protein>
<comment type="caution">
    <text evidence="2">The sequence shown here is derived from an EMBL/GenBank/DDBJ whole genome shotgun (WGS) entry which is preliminary data.</text>
</comment>
<keyword evidence="1" id="KW-0472">Membrane</keyword>